<feature type="compositionally biased region" description="Polar residues" evidence="2">
    <location>
        <begin position="252"/>
        <end position="268"/>
    </location>
</feature>
<comment type="caution">
    <text evidence="3">The sequence shown here is derived from an EMBL/GenBank/DDBJ whole genome shotgun (WGS) entry which is preliminary data.</text>
</comment>
<organism evidence="3 4">
    <name type="scientific">Emericellopsis atlantica</name>
    <dbReference type="NCBI Taxonomy" id="2614577"/>
    <lineage>
        <taxon>Eukaryota</taxon>
        <taxon>Fungi</taxon>
        <taxon>Dikarya</taxon>
        <taxon>Ascomycota</taxon>
        <taxon>Pezizomycotina</taxon>
        <taxon>Sordariomycetes</taxon>
        <taxon>Hypocreomycetidae</taxon>
        <taxon>Hypocreales</taxon>
        <taxon>Bionectriaceae</taxon>
        <taxon>Emericellopsis</taxon>
    </lineage>
</organism>
<dbReference type="GeneID" id="70288369"/>
<feature type="compositionally biased region" description="Low complexity" evidence="2">
    <location>
        <begin position="457"/>
        <end position="467"/>
    </location>
</feature>
<reference evidence="3" key="1">
    <citation type="journal article" date="2021" name="IMA Fungus">
        <title>Genomic characterization of three marine fungi, including Emericellopsis atlantica sp. nov. with signatures of a generalist lifestyle and marine biomass degradation.</title>
        <authorList>
            <person name="Hagestad O.C."/>
            <person name="Hou L."/>
            <person name="Andersen J.H."/>
            <person name="Hansen E.H."/>
            <person name="Altermark B."/>
            <person name="Li C."/>
            <person name="Kuhnert E."/>
            <person name="Cox R.J."/>
            <person name="Crous P.W."/>
            <person name="Spatafora J.W."/>
            <person name="Lail K."/>
            <person name="Amirebrahimi M."/>
            <person name="Lipzen A."/>
            <person name="Pangilinan J."/>
            <person name="Andreopoulos W."/>
            <person name="Hayes R.D."/>
            <person name="Ng V."/>
            <person name="Grigoriev I.V."/>
            <person name="Jackson S.A."/>
            <person name="Sutton T.D.S."/>
            <person name="Dobson A.D.W."/>
            <person name="Rama T."/>
        </authorList>
    </citation>
    <scope>NUCLEOTIDE SEQUENCE</scope>
    <source>
        <strain evidence="3">TS7</strain>
    </source>
</reference>
<feature type="region of interest" description="Disordered" evidence="2">
    <location>
        <begin position="457"/>
        <end position="485"/>
    </location>
</feature>
<feature type="region of interest" description="Disordered" evidence="2">
    <location>
        <begin position="1"/>
        <end position="30"/>
    </location>
</feature>
<name>A0A9P7ZL60_9HYPO</name>
<feature type="region of interest" description="Disordered" evidence="2">
    <location>
        <begin position="382"/>
        <end position="421"/>
    </location>
</feature>
<feature type="compositionally biased region" description="Polar residues" evidence="2">
    <location>
        <begin position="312"/>
        <end position="323"/>
    </location>
</feature>
<dbReference type="RefSeq" id="XP_046118062.1">
    <property type="nucleotide sequence ID" value="XM_046257466.1"/>
</dbReference>
<feature type="region of interest" description="Disordered" evidence="2">
    <location>
        <begin position="252"/>
        <end position="341"/>
    </location>
</feature>
<sequence>MTAAAVSMSLNHHHHLDARPGHHGNNSTRRNFNQKLASDAFLPSAAFDHFTSPPLNSNRYNAASTNNNVASFLSPLPSGFPPSALPNNQSNLPHSPSGNLPKASNHQYRNQSVPAVHGRAGPPPYQYSSPDVSSAGSLYRSISADATSQPAHLPYAHSNNNQLVQRLAQQNSLIREAWEAERNYLEANRRRAEEVYQEERVIMEEVREGWENEKATMLRENQLLKERIQRLEGENQTLRSVAAQTVQATGVMSPLASQRGSSVDTSVESGPIGHPLSQHHSHQSQQPTVDPLSLPPGLDGAARRPHHFSPNGGHSRTSPTGQPELSPFVPLDPRMQPQSSTARDFLHKDTIPEENENVPTIDIHEVDPKLEGISLRATALQRPTFGESNRGSPATSPPVAGDAAQAEHPGIAKRLSSKDQTIQVLRAGETRRLTMHAGHTPNHSLSLFPTMSVAGTEAAGTQEGGTAPSSGLPSPAPEPEHVEKPDETVVAAVVEPPVDTQPSHDVDAPDEENDELLEAAEDKRLKGPLMVKNIPAQDEIFWDRVNKKLEPISQGVDALPTVMRACQDDVEESGVTHDQPSHRRGVAHVDADASTLDDPIAEASSEKVIEGDVPLKLKTTTNFGAPFGMA</sequence>
<proteinExistence type="predicted"/>
<dbReference type="AlphaFoldDB" id="A0A9P7ZL60"/>
<protein>
    <submittedName>
        <fullName evidence="3">Uncharacterized protein</fullName>
    </submittedName>
</protein>
<feature type="coiled-coil region" evidence="1">
    <location>
        <begin position="175"/>
        <end position="241"/>
    </location>
</feature>
<dbReference type="EMBL" id="MU251255">
    <property type="protein sequence ID" value="KAG9254138.1"/>
    <property type="molecule type" value="Genomic_DNA"/>
</dbReference>
<feature type="region of interest" description="Disordered" evidence="2">
    <location>
        <begin position="80"/>
        <end position="132"/>
    </location>
</feature>
<dbReference type="OrthoDB" id="5427699at2759"/>
<keyword evidence="4" id="KW-1185">Reference proteome</keyword>
<accession>A0A9P7ZL60</accession>
<gene>
    <name evidence="3" type="ORF">F5Z01DRAFT_118655</name>
</gene>
<dbReference type="Proteomes" id="UP000887229">
    <property type="component" value="Unassembled WGS sequence"/>
</dbReference>
<evidence type="ECO:0000256" key="1">
    <source>
        <dbReference type="SAM" id="Coils"/>
    </source>
</evidence>
<evidence type="ECO:0000313" key="3">
    <source>
        <dbReference type="EMBL" id="KAG9254138.1"/>
    </source>
</evidence>
<feature type="compositionally biased region" description="Polar residues" evidence="2">
    <location>
        <begin position="87"/>
        <end position="113"/>
    </location>
</feature>
<keyword evidence="1" id="KW-0175">Coiled coil</keyword>
<evidence type="ECO:0000256" key="2">
    <source>
        <dbReference type="SAM" id="MobiDB-lite"/>
    </source>
</evidence>
<evidence type="ECO:0000313" key="4">
    <source>
        <dbReference type="Proteomes" id="UP000887229"/>
    </source>
</evidence>